<accession>A0ABD5VD74</accession>
<feature type="compositionally biased region" description="Acidic residues" evidence="1">
    <location>
        <begin position="89"/>
        <end position="103"/>
    </location>
</feature>
<feature type="compositionally biased region" description="Low complexity" evidence="1">
    <location>
        <begin position="64"/>
        <end position="88"/>
    </location>
</feature>
<protein>
    <recommendedName>
        <fullName evidence="4">Amphi-Trp domain-containing protein</fullName>
    </recommendedName>
</protein>
<dbReference type="Proteomes" id="UP001596395">
    <property type="component" value="Unassembled WGS sequence"/>
</dbReference>
<name>A0ABD5VD74_9EURY</name>
<feature type="compositionally biased region" description="Low complexity" evidence="1">
    <location>
        <begin position="104"/>
        <end position="114"/>
    </location>
</feature>
<dbReference type="EMBL" id="JBHSXN010000002">
    <property type="protein sequence ID" value="MFC6953404.1"/>
    <property type="molecule type" value="Genomic_DNA"/>
</dbReference>
<dbReference type="RefSeq" id="WP_336350364.1">
    <property type="nucleotide sequence ID" value="NZ_JAZAQL010000002.1"/>
</dbReference>
<proteinExistence type="predicted"/>
<evidence type="ECO:0000256" key="1">
    <source>
        <dbReference type="SAM" id="MobiDB-lite"/>
    </source>
</evidence>
<gene>
    <name evidence="2" type="ORF">ACFQGB_11070</name>
</gene>
<feature type="compositionally biased region" description="Acidic residues" evidence="1">
    <location>
        <begin position="48"/>
        <end position="63"/>
    </location>
</feature>
<organism evidence="2 3">
    <name type="scientific">Halorubellus litoreus</name>
    <dbReference type="NCBI Taxonomy" id="755308"/>
    <lineage>
        <taxon>Archaea</taxon>
        <taxon>Methanobacteriati</taxon>
        <taxon>Methanobacteriota</taxon>
        <taxon>Stenosarchaea group</taxon>
        <taxon>Halobacteria</taxon>
        <taxon>Halobacteriales</taxon>
        <taxon>Halorubellaceae</taxon>
        <taxon>Halorubellus</taxon>
    </lineage>
</organism>
<evidence type="ECO:0000313" key="3">
    <source>
        <dbReference type="Proteomes" id="UP001596395"/>
    </source>
</evidence>
<keyword evidence="3" id="KW-1185">Reference proteome</keyword>
<dbReference type="AlphaFoldDB" id="A0ABD5VD74"/>
<evidence type="ECO:0008006" key="4">
    <source>
        <dbReference type="Google" id="ProtNLM"/>
    </source>
</evidence>
<feature type="region of interest" description="Disordered" evidence="1">
    <location>
        <begin position="48"/>
        <end position="137"/>
    </location>
</feature>
<sequence length="174" mass="18720">MPTIDVSDEQQAFLRALRDELQNEVQYGSVREQDALQYLIDHFEGGGELDVDADVDVDTDAVADGESATSADGGAVAADADDASTTADASEDAGADETGEDAESGSSSSGPTPDAEGDDDDRLNAMMNLLDTHDDKWREASKEDARYEIDMPDGTTEYVQTKDDVRAHIFKNYD</sequence>
<evidence type="ECO:0000313" key="2">
    <source>
        <dbReference type="EMBL" id="MFC6953404.1"/>
    </source>
</evidence>
<comment type="caution">
    <text evidence="2">The sequence shown here is derived from an EMBL/GenBank/DDBJ whole genome shotgun (WGS) entry which is preliminary data.</text>
</comment>
<reference evidence="2 3" key="1">
    <citation type="journal article" date="2019" name="Int. J. Syst. Evol. Microbiol.">
        <title>The Global Catalogue of Microorganisms (GCM) 10K type strain sequencing project: providing services to taxonomists for standard genome sequencing and annotation.</title>
        <authorList>
            <consortium name="The Broad Institute Genomics Platform"/>
            <consortium name="The Broad Institute Genome Sequencing Center for Infectious Disease"/>
            <person name="Wu L."/>
            <person name="Ma J."/>
        </authorList>
    </citation>
    <scope>NUCLEOTIDE SEQUENCE [LARGE SCALE GENOMIC DNA]</scope>
    <source>
        <strain evidence="2 3">GX26</strain>
    </source>
</reference>